<dbReference type="CDD" id="cd05259">
    <property type="entry name" value="PCBER_SDR_a"/>
    <property type="match status" value="1"/>
</dbReference>
<protein>
    <recommendedName>
        <fullName evidence="3">NmrA-like domain-containing protein</fullName>
    </recommendedName>
</protein>
<reference evidence="4" key="1">
    <citation type="journal article" date="2020" name="Stud. Mycol.">
        <title>101 Dothideomycetes genomes: a test case for predicting lifestyles and emergence of pathogens.</title>
        <authorList>
            <person name="Haridas S."/>
            <person name="Albert R."/>
            <person name="Binder M."/>
            <person name="Bloem J."/>
            <person name="Labutti K."/>
            <person name="Salamov A."/>
            <person name="Andreopoulos B."/>
            <person name="Baker S."/>
            <person name="Barry K."/>
            <person name="Bills G."/>
            <person name="Bluhm B."/>
            <person name="Cannon C."/>
            <person name="Castanera R."/>
            <person name="Culley D."/>
            <person name="Daum C."/>
            <person name="Ezra D."/>
            <person name="Gonzalez J."/>
            <person name="Henrissat B."/>
            <person name="Kuo A."/>
            <person name="Liang C."/>
            <person name="Lipzen A."/>
            <person name="Lutzoni F."/>
            <person name="Magnuson J."/>
            <person name="Mondo S."/>
            <person name="Nolan M."/>
            <person name="Ohm R."/>
            <person name="Pangilinan J."/>
            <person name="Park H.-J."/>
            <person name="Ramirez L."/>
            <person name="Alfaro M."/>
            <person name="Sun H."/>
            <person name="Tritt A."/>
            <person name="Yoshinaga Y."/>
            <person name="Zwiers L.-H."/>
            <person name="Turgeon B."/>
            <person name="Goodwin S."/>
            <person name="Spatafora J."/>
            <person name="Crous P."/>
            <person name="Grigoriev I."/>
        </authorList>
    </citation>
    <scope>NUCLEOTIDE SEQUENCE</scope>
    <source>
        <strain evidence="4">CBS 113389</strain>
    </source>
</reference>
<dbReference type="SUPFAM" id="SSF51735">
    <property type="entry name" value="NAD(P)-binding Rossmann-fold domains"/>
    <property type="match status" value="1"/>
</dbReference>
<proteinExistence type="predicted"/>
<feature type="domain" description="NmrA-like" evidence="3">
    <location>
        <begin position="4"/>
        <end position="229"/>
    </location>
</feature>
<dbReference type="RefSeq" id="XP_033590797.1">
    <property type="nucleotide sequence ID" value="XM_033733267.1"/>
</dbReference>
<gene>
    <name evidence="4" type="ORF">BDY17DRAFT_295240</name>
</gene>
<dbReference type="GO" id="GO:0016491">
    <property type="term" value="F:oxidoreductase activity"/>
    <property type="evidence" value="ECO:0007669"/>
    <property type="project" value="UniProtKB-KW"/>
</dbReference>
<dbReference type="Gene3D" id="3.90.25.10">
    <property type="entry name" value="UDP-galactose 4-epimerase, domain 1"/>
    <property type="match status" value="1"/>
</dbReference>
<dbReference type="Pfam" id="PF05368">
    <property type="entry name" value="NmrA"/>
    <property type="match status" value="1"/>
</dbReference>
<dbReference type="InterPro" id="IPR051609">
    <property type="entry name" value="NmrA/Isoflavone_reductase-like"/>
</dbReference>
<name>A0A6A6PYC6_9PEZI</name>
<dbReference type="EMBL" id="MU001634">
    <property type="protein sequence ID" value="KAF2484227.1"/>
    <property type="molecule type" value="Genomic_DNA"/>
</dbReference>
<evidence type="ECO:0000256" key="1">
    <source>
        <dbReference type="ARBA" id="ARBA00022857"/>
    </source>
</evidence>
<sequence length="303" mass="33663">MNIKTVTLLGADGKLGPAILHALLAADFTVTVLKRTSSKSPDNTYPSHVTVRRVSDDFTLDTLVPVLQGQDAVVVTIKGTQTGVQTKLARACVQAGVRRFIPADFGSCDSSSAWAQSLVPLFKHKTELRDVLMQLADESKAFSWTSLVCGHFFDWSPEFLHVWVRERRAETIDGGHAKWSASTLARIGEATARILLRPEETENRVVYVQSFLVSQVEVVRAYERATDSQWAVKDFESKRYEREEKAKADGGDREAVENLVWLLGTLDGNWEEKDGFAMKLLGLENENLDAVVRGVVEEHASKS</sequence>
<dbReference type="Proteomes" id="UP000799767">
    <property type="component" value="Unassembled WGS sequence"/>
</dbReference>
<evidence type="ECO:0000313" key="4">
    <source>
        <dbReference type="EMBL" id="KAF2484227.1"/>
    </source>
</evidence>
<dbReference type="GeneID" id="54474269"/>
<keyword evidence="1" id="KW-0521">NADP</keyword>
<dbReference type="PANTHER" id="PTHR47706">
    <property type="entry name" value="NMRA-LIKE FAMILY PROTEIN"/>
    <property type="match status" value="1"/>
</dbReference>
<dbReference type="AlphaFoldDB" id="A0A6A6PYC6"/>
<evidence type="ECO:0000259" key="3">
    <source>
        <dbReference type="Pfam" id="PF05368"/>
    </source>
</evidence>
<dbReference type="OrthoDB" id="9984533at2759"/>
<dbReference type="InterPro" id="IPR008030">
    <property type="entry name" value="NmrA-like"/>
</dbReference>
<evidence type="ECO:0000256" key="2">
    <source>
        <dbReference type="ARBA" id="ARBA00023002"/>
    </source>
</evidence>
<dbReference type="PANTHER" id="PTHR47706:SF9">
    <property type="entry name" value="NMRA-LIKE DOMAIN-CONTAINING PROTEIN-RELATED"/>
    <property type="match status" value="1"/>
</dbReference>
<dbReference type="InterPro" id="IPR036291">
    <property type="entry name" value="NAD(P)-bd_dom_sf"/>
</dbReference>
<organism evidence="4 5">
    <name type="scientific">Neohortaea acidophila</name>
    <dbReference type="NCBI Taxonomy" id="245834"/>
    <lineage>
        <taxon>Eukaryota</taxon>
        <taxon>Fungi</taxon>
        <taxon>Dikarya</taxon>
        <taxon>Ascomycota</taxon>
        <taxon>Pezizomycotina</taxon>
        <taxon>Dothideomycetes</taxon>
        <taxon>Dothideomycetidae</taxon>
        <taxon>Mycosphaerellales</taxon>
        <taxon>Teratosphaeriaceae</taxon>
        <taxon>Neohortaea</taxon>
    </lineage>
</organism>
<keyword evidence="2" id="KW-0560">Oxidoreductase</keyword>
<dbReference type="InterPro" id="IPR045312">
    <property type="entry name" value="PCBER-like"/>
</dbReference>
<keyword evidence="5" id="KW-1185">Reference proteome</keyword>
<dbReference type="Gene3D" id="3.40.50.720">
    <property type="entry name" value="NAD(P)-binding Rossmann-like Domain"/>
    <property type="match status" value="1"/>
</dbReference>
<accession>A0A6A6PYC6</accession>
<evidence type="ECO:0000313" key="5">
    <source>
        <dbReference type="Proteomes" id="UP000799767"/>
    </source>
</evidence>